<name>A0A6N6MIA2_9HYPH</name>
<dbReference type="SUPFAM" id="SSF46785">
    <property type="entry name" value="Winged helix' DNA-binding domain"/>
    <property type="match status" value="1"/>
</dbReference>
<dbReference type="Gene3D" id="3.40.190.10">
    <property type="entry name" value="Periplasmic binding protein-like II"/>
    <property type="match status" value="2"/>
</dbReference>
<evidence type="ECO:0000256" key="1">
    <source>
        <dbReference type="ARBA" id="ARBA00009437"/>
    </source>
</evidence>
<dbReference type="InterPro" id="IPR005119">
    <property type="entry name" value="LysR_subst-bd"/>
</dbReference>
<evidence type="ECO:0000313" key="7">
    <source>
        <dbReference type="Proteomes" id="UP000441523"/>
    </source>
</evidence>
<dbReference type="EMBL" id="VZZJ01000042">
    <property type="protein sequence ID" value="KAB1069208.1"/>
    <property type="molecule type" value="Genomic_DNA"/>
</dbReference>
<evidence type="ECO:0000259" key="5">
    <source>
        <dbReference type="PROSITE" id="PS50931"/>
    </source>
</evidence>
<evidence type="ECO:0000256" key="2">
    <source>
        <dbReference type="ARBA" id="ARBA00023015"/>
    </source>
</evidence>
<dbReference type="AlphaFoldDB" id="A0A6N6MIA2"/>
<comment type="similarity">
    <text evidence="1">Belongs to the LysR transcriptional regulatory family.</text>
</comment>
<dbReference type="InterPro" id="IPR000847">
    <property type="entry name" value="LysR_HTH_N"/>
</dbReference>
<proteinExistence type="inferred from homology"/>
<dbReference type="RefSeq" id="WP_150966723.1">
    <property type="nucleotide sequence ID" value="NZ_VZZJ01000042.1"/>
</dbReference>
<dbReference type="Gene3D" id="1.10.10.10">
    <property type="entry name" value="Winged helix-like DNA-binding domain superfamily/Winged helix DNA-binding domain"/>
    <property type="match status" value="1"/>
</dbReference>
<dbReference type="CDD" id="cd05466">
    <property type="entry name" value="PBP2_LTTR_substrate"/>
    <property type="match status" value="1"/>
</dbReference>
<keyword evidence="2" id="KW-0805">Transcription regulation</keyword>
<sequence length="315" mass="35521">MRLSPADLRGLMVFRAIVEHGGFTGAQLALGMSQSTVSFHLKSLEERLDFELCQRGRRGFQVTARGREVYEASKALVGAISGFEGRLGDLKQEVFGTLRVGLVDNTITDPNFRMEDVIEACMRKGDQLEIQILIAHPENLIAELSKGGIDIAITPQIEFISGFAETIFRTEVHSLYCSDRHPLFATAETASVEQIISHDFVLRPYTNKKELRHFSRARVRAHASSMEAQTIFILSGRLIGYLPDHYARSWVNVGRLRPLLTPQTQITSQFVILSNNSDDVPRLQHLFMKELLTRFGETSSRDNDHHHEVTRSTSK</sequence>
<dbReference type="PANTHER" id="PTHR30126:SF98">
    <property type="entry name" value="HTH-TYPE TRANSCRIPTIONAL ACTIVATOR BAUR"/>
    <property type="match status" value="1"/>
</dbReference>
<dbReference type="InterPro" id="IPR036390">
    <property type="entry name" value="WH_DNA-bd_sf"/>
</dbReference>
<dbReference type="PROSITE" id="PS50931">
    <property type="entry name" value="HTH_LYSR"/>
    <property type="match status" value="1"/>
</dbReference>
<dbReference type="PANTHER" id="PTHR30126">
    <property type="entry name" value="HTH-TYPE TRANSCRIPTIONAL REGULATOR"/>
    <property type="match status" value="1"/>
</dbReference>
<evidence type="ECO:0000256" key="4">
    <source>
        <dbReference type="ARBA" id="ARBA00023163"/>
    </source>
</evidence>
<keyword evidence="3" id="KW-0238">DNA-binding</keyword>
<reference evidence="6 7" key="1">
    <citation type="submission" date="2019-09" db="EMBL/GenBank/DDBJ databases">
        <title>YIM 132548 draft genome.</title>
        <authorList>
            <person name="Jiang L."/>
        </authorList>
    </citation>
    <scope>NUCLEOTIDE SEQUENCE [LARGE SCALE GENOMIC DNA]</scope>
    <source>
        <strain evidence="6 7">YIM 132548</strain>
    </source>
</reference>
<comment type="caution">
    <text evidence="6">The sequence shown here is derived from an EMBL/GenBank/DDBJ whole genome shotgun (WGS) entry which is preliminary data.</text>
</comment>
<dbReference type="InterPro" id="IPR036388">
    <property type="entry name" value="WH-like_DNA-bd_sf"/>
</dbReference>
<dbReference type="Pfam" id="PF03466">
    <property type="entry name" value="LysR_substrate"/>
    <property type="match status" value="1"/>
</dbReference>
<evidence type="ECO:0000256" key="3">
    <source>
        <dbReference type="ARBA" id="ARBA00023125"/>
    </source>
</evidence>
<keyword evidence="4" id="KW-0804">Transcription</keyword>
<dbReference type="GO" id="GO:0000976">
    <property type="term" value="F:transcription cis-regulatory region binding"/>
    <property type="evidence" value="ECO:0007669"/>
    <property type="project" value="TreeGrafter"/>
</dbReference>
<accession>A0A6N6MIA2</accession>
<organism evidence="6 7">
    <name type="scientific">Methylobacterium planeticum</name>
    <dbReference type="NCBI Taxonomy" id="2615211"/>
    <lineage>
        <taxon>Bacteria</taxon>
        <taxon>Pseudomonadati</taxon>
        <taxon>Pseudomonadota</taxon>
        <taxon>Alphaproteobacteria</taxon>
        <taxon>Hyphomicrobiales</taxon>
        <taxon>Methylobacteriaceae</taxon>
        <taxon>Methylobacterium</taxon>
    </lineage>
</organism>
<dbReference type="GO" id="GO:0003700">
    <property type="term" value="F:DNA-binding transcription factor activity"/>
    <property type="evidence" value="ECO:0007669"/>
    <property type="project" value="InterPro"/>
</dbReference>
<keyword evidence="7" id="KW-1185">Reference proteome</keyword>
<gene>
    <name evidence="6" type="ORF">F6X51_25765</name>
</gene>
<evidence type="ECO:0000313" key="6">
    <source>
        <dbReference type="EMBL" id="KAB1069208.1"/>
    </source>
</evidence>
<dbReference type="Pfam" id="PF00126">
    <property type="entry name" value="HTH_1"/>
    <property type="match status" value="1"/>
</dbReference>
<dbReference type="Proteomes" id="UP000441523">
    <property type="component" value="Unassembled WGS sequence"/>
</dbReference>
<feature type="domain" description="HTH lysR-type" evidence="5">
    <location>
        <begin position="7"/>
        <end position="63"/>
    </location>
</feature>
<dbReference type="SUPFAM" id="SSF53850">
    <property type="entry name" value="Periplasmic binding protein-like II"/>
    <property type="match status" value="1"/>
</dbReference>
<protein>
    <submittedName>
        <fullName evidence="6">LysR family transcriptional regulator</fullName>
    </submittedName>
</protein>